<reference evidence="2 3" key="1">
    <citation type="submission" date="2019-04" db="EMBL/GenBank/DDBJ databases">
        <title>Streptomyces piniterrae sp. nov., a heliquinomycin-producing actinomycete isolated from rhizosphere soil of Pinus yunnanensis.</title>
        <authorList>
            <person name="Zhuang X."/>
            <person name="Zhao J."/>
        </authorList>
    </citation>
    <scope>NUCLEOTIDE SEQUENCE [LARGE SCALE GENOMIC DNA]</scope>
    <source>
        <strain evidence="3">jys28</strain>
    </source>
</reference>
<protein>
    <submittedName>
        <fullName evidence="2">Uncharacterized protein</fullName>
    </submittedName>
</protein>
<dbReference type="EMBL" id="SUMB01000015">
    <property type="protein sequence ID" value="TJZ42838.1"/>
    <property type="molecule type" value="Genomic_DNA"/>
</dbReference>
<dbReference type="Proteomes" id="UP000308697">
    <property type="component" value="Unassembled WGS sequence"/>
</dbReference>
<organism evidence="2 3">
    <name type="scientific">Streptomyces piniterrae</name>
    <dbReference type="NCBI Taxonomy" id="2571125"/>
    <lineage>
        <taxon>Bacteria</taxon>
        <taxon>Bacillati</taxon>
        <taxon>Actinomycetota</taxon>
        <taxon>Actinomycetes</taxon>
        <taxon>Kitasatosporales</taxon>
        <taxon>Streptomycetaceae</taxon>
        <taxon>Streptomyces</taxon>
    </lineage>
</organism>
<gene>
    <name evidence="2" type="ORF">FCH28_33655</name>
</gene>
<proteinExistence type="predicted"/>
<feature type="region of interest" description="Disordered" evidence="1">
    <location>
        <begin position="38"/>
        <end position="59"/>
    </location>
</feature>
<evidence type="ECO:0000256" key="1">
    <source>
        <dbReference type="SAM" id="MobiDB-lite"/>
    </source>
</evidence>
<evidence type="ECO:0000313" key="3">
    <source>
        <dbReference type="Proteomes" id="UP000308697"/>
    </source>
</evidence>
<comment type="caution">
    <text evidence="2">The sequence shown here is derived from an EMBL/GenBank/DDBJ whole genome shotgun (WGS) entry which is preliminary data.</text>
</comment>
<sequence length="59" mass="6220">MGQPRDDSGITRYEITAHGADAAFRMAIARVRTVRGTSGGAGAVLPRHERTAAGREGHC</sequence>
<accession>A0A4V5MHU7</accession>
<dbReference type="RefSeq" id="WP_136744015.1">
    <property type="nucleotide sequence ID" value="NZ_SUMB01000015.1"/>
</dbReference>
<dbReference type="AlphaFoldDB" id="A0A4V5MHU7"/>
<evidence type="ECO:0000313" key="2">
    <source>
        <dbReference type="EMBL" id="TJZ42838.1"/>
    </source>
</evidence>
<keyword evidence="3" id="KW-1185">Reference proteome</keyword>
<name>A0A4V5MHU7_9ACTN</name>
<feature type="compositionally biased region" description="Basic and acidic residues" evidence="1">
    <location>
        <begin position="46"/>
        <end position="59"/>
    </location>
</feature>